<comment type="catalytic activity">
    <reaction evidence="1">
        <text>a long-chain fatty acyl-CoA + 2 NADPH + 2 H(+) = a long-chain primary fatty alcohol + 2 NADP(+) + CoA</text>
        <dbReference type="Rhea" id="RHEA:52716"/>
        <dbReference type="ChEBI" id="CHEBI:15378"/>
        <dbReference type="ChEBI" id="CHEBI:57287"/>
        <dbReference type="ChEBI" id="CHEBI:57783"/>
        <dbReference type="ChEBI" id="CHEBI:58349"/>
        <dbReference type="ChEBI" id="CHEBI:77396"/>
        <dbReference type="ChEBI" id="CHEBI:83139"/>
        <dbReference type="EC" id="1.2.1.84"/>
    </reaction>
</comment>
<dbReference type="AlphaFoldDB" id="A0A7R9CMP8"/>
<dbReference type="GO" id="GO:0035336">
    <property type="term" value="P:long-chain fatty-acyl-CoA metabolic process"/>
    <property type="evidence" value="ECO:0007669"/>
    <property type="project" value="TreeGrafter"/>
</dbReference>
<feature type="domain" description="Thioester reductase (TE)" evidence="2">
    <location>
        <begin position="123"/>
        <end position="173"/>
    </location>
</feature>
<dbReference type="EC" id="1.2.1.84" evidence="1"/>
<feature type="transmembrane region" description="Helical" evidence="1">
    <location>
        <begin position="168"/>
        <end position="190"/>
    </location>
</feature>
<organism evidence="3">
    <name type="scientific">Timema cristinae</name>
    <name type="common">Walking stick</name>
    <dbReference type="NCBI Taxonomy" id="61476"/>
    <lineage>
        <taxon>Eukaryota</taxon>
        <taxon>Metazoa</taxon>
        <taxon>Ecdysozoa</taxon>
        <taxon>Arthropoda</taxon>
        <taxon>Hexapoda</taxon>
        <taxon>Insecta</taxon>
        <taxon>Pterygota</taxon>
        <taxon>Neoptera</taxon>
        <taxon>Polyneoptera</taxon>
        <taxon>Phasmatodea</taxon>
        <taxon>Timematodea</taxon>
        <taxon>Timematoidea</taxon>
        <taxon>Timematidae</taxon>
        <taxon>Timema</taxon>
    </lineage>
</organism>
<dbReference type="PANTHER" id="PTHR11011">
    <property type="entry name" value="MALE STERILITY PROTEIN 2-RELATED"/>
    <property type="match status" value="1"/>
</dbReference>
<dbReference type="PANTHER" id="PTHR11011:SF45">
    <property type="entry name" value="FATTY ACYL-COA REDUCTASE CG8306-RELATED"/>
    <property type="match status" value="1"/>
</dbReference>
<protein>
    <recommendedName>
        <fullName evidence="1">Fatty acyl-CoA reductase</fullName>
        <ecNumber evidence="1">1.2.1.84</ecNumber>
    </recommendedName>
</protein>
<reference evidence="3" key="1">
    <citation type="submission" date="2020-11" db="EMBL/GenBank/DDBJ databases">
        <authorList>
            <person name="Tran Van P."/>
        </authorList>
    </citation>
    <scope>NUCLEOTIDE SEQUENCE</scope>
</reference>
<dbReference type="InterPro" id="IPR013120">
    <property type="entry name" value="FAR_NAD-bd"/>
</dbReference>
<dbReference type="GO" id="GO:0080019">
    <property type="term" value="F:alcohol-forming very long-chain fatty acyl-CoA reductase activity"/>
    <property type="evidence" value="ECO:0007669"/>
    <property type="project" value="InterPro"/>
</dbReference>
<evidence type="ECO:0000259" key="2">
    <source>
        <dbReference type="Pfam" id="PF07993"/>
    </source>
</evidence>
<dbReference type="GO" id="GO:0005777">
    <property type="term" value="C:peroxisome"/>
    <property type="evidence" value="ECO:0007669"/>
    <property type="project" value="TreeGrafter"/>
</dbReference>
<sequence length="307" mass="33296">MNCAGTGHQAVQWGVPCPIACNGVRTSPFGIVTRTPASGTSPTLCWIVWDVLIFIGFEQSLPYPLKGHDLADSLFLVNQLEVIFIVASLAVTSYQPSSPTIPQEQPAAIRNRVAWQNNTVFAVVKEPIYGWTDNLHGPTGAQIGYFTGFIKSAIRNSSIKMDLVPVDLVVNSIIAAAYIVGISTASYYLFGLYALTLMCNGGVVPGPRIEPRPPAQKSDTLPLDHQSIVSGTPPTLSHKMMESLVRARACKTNISRRLFSVECEKPAMALCRKTHFTLPLIPTPLPLCQIPRGDVITTLAPVCRINV</sequence>
<dbReference type="EMBL" id="OC317706">
    <property type="protein sequence ID" value="CAD7398555.1"/>
    <property type="molecule type" value="Genomic_DNA"/>
</dbReference>
<comment type="similarity">
    <text evidence="1">Belongs to the fatty acyl-CoA reductase family.</text>
</comment>
<proteinExistence type="inferred from homology"/>
<keyword evidence="1" id="KW-0472">Membrane</keyword>
<keyword evidence="1" id="KW-0812">Transmembrane</keyword>
<keyword evidence="1" id="KW-0444">Lipid biosynthesis</keyword>
<accession>A0A7R9CMP8</accession>
<dbReference type="GO" id="GO:0102965">
    <property type="term" value="F:alcohol-forming long-chain fatty acyl-CoA reductase activity"/>
    <property type="evidence" value="ECO:0007669"/>
    <property type="project" value="UniProtKB-EC"/>
</dbReference>
<keyword evidence="1" id="KW-0521">NADP</keyword>
<gene>
    <name evidence="3" type="ORF">TCEB3V08_LOCUS4551</name>
</gene>
<keyword evidence="1" id="KW-0560">Oxidoreductase</keyword>
<keyword evidence="1" id="KW-1133">Transmembrane helix</keyword>
<name>A0A7R9CMP8_TIMCR</name>
<dbReference type="Pfam" id="PF07993">
    <property type="entry name" value="NAD_binding_4"/>
    <property type="match status" value="1"/>
</dbReference>
<keyword evidence="1" id="KW-0443">Lipid metabolism</keyword>
<evidence type="ECO:0000313" key="3">
    <source>
        <dbReference type="EMBL" id="CAD7398555.1"/>
    </source>
</evidence>
<evidence type="ECO:0000256" key="1">
    <source>
        <dbReference type="RuleBase" id="RU363097"/>
    </source>
</evidence>
<dbReference type="InterPro" id="IPR026055">
    <property type="entry name" value="FAR"/>
</dbReference>
<comment type="function">
    <text evidence="1">Catalyzes the reduction of fatty acyl-CoA to fatty alcohols.</text>
</comment>